<dbReference type="STRING" id="111780.Sta7437_0756"/>
<dbReference type="AlphaFoldDB" id="K9XRP0"/>
<gene>
    <name evidence="1" type="ordered locus">Sta7437_0756</name>
</gene>
<organism evidence="1 2">
    <name type="scientific">Stanieria cyanosphaera (strain ATCC 29371 / PCC 7437)</name>
    <dbReference type="NCBI Taxonomy" id="111780"/>
    <lineage>
        <taxon>Bacteria</taxon>
        <taxon>Bacillati</taxon>
        <taxon>Cyanobacteriota</taxon>
        <taxon>Cyanophyceae</taxon>
        <taxon>Pleurocapsales</taxon>
        <taxon>Dermocarpellaceae</taxon>
        <taxon>Stanieria</taxon>
    </lineage>
</organism>
<dbReference type="Proteomes" id="UP000010473">
    <property type="component" value="Chromosome"/>
</dbReference>
<accession>K9XRP0</accession>
<reference evidence="2" key="1">
    <citation type="journal article" date="2013" name="Proc. Natl. Acad. Sci. U.S.A.">
        <title>Improving the coverage of the cyanobacterial phylum using diversity-driven genome sequencing.</title>
        <authorList>
            <person name="Shih P.M."/>
            <person name="Wu D."/>
            <person name="Latifi A."/>
            <person name="Axen S.D."/>
            <person name="Fewer D.P."/>
            <person name="Talla E."/>
            <person name="Calteau A."/>
            <person name="Cai F."/>
            <person name="Tandeau de Marsac N."/>
            <person name="Rippka R."/>
            <person name="Herdman M."/>
            <person name="Sivonen K."/>
            <person name="Coursin T."/>
            <person name="Laurent T."/>
            <person name="Goodwin L."/>
            <person name="Nolan M."/>
            <person name="Davenport K.W."/>
            <person name="Han C.S."/>
            <person name="Rubin E.M."/>
            <person name="Eisen J.A."/>
            <person name="Woyke T."/>
            <person name="Gugger M."/>
            <person name="Kerfeld C.A."/>
        </authorList>
    </citation>
    <scope>NUCLEOTIDE SEQUENCE [LARGE SCALE GENOMIC DNA]</scope>
    <source>
        <strain evidence="2">ATCC 29371 / PCC 7437</strain>
    </source>
</reference>
<dbReference type="KEGG" id="scs:Sta7437_0756"/>
<dbReference type="RefSeq" id="WP_015192020.1">
    <property type="nucleotide sequence ID" value="NC_019748.1"/>
</dbReference>
<proteinExistence type="predicted"/>
<dbReference type="HOGENOM" id="CLU_2205712_0_0_3"/>
<evidence type="ECO:0000313" key="2">
    <source>
        <dbReference type="Proteomes" id="UP000010473"/>
    </source>
</evidence>
<sequence length="109" mass="12168">MASKNYPINPAKIGSQDGFRLPRAFSRDYPHLVAASGHIEVIDDQTLLVRLNLDNQLEEDNDESLIMSLFLDTLLKDAIANSTSLVPYTKEMSDEIDDLLADVSVDEDE</sequence>
<dbReference type="OrthoDB" id="425633at2"/>
<evidence type="ECO:0000313" key="1">
    <source>
        <dbReference type="EMBL" id="AFZ34347.1"/>
    </source>
</evidence>
<dbReference type="eggNOG" id="ENOG5032GP0">
    <property type="taxonomic scope" value="Bacteria"/>
</dbReference>
<name>K9XRP0_STAC7</name>
<protein>
    <submittedName>
        <fullName evidence="1">Uncharacterized protein</fullName>
    </submittedName>
</protein>
<keyword evidence="2" id="KW-1185">Reference proteome</keyword>
<dbReference type="EMBL" id="CP003653">
    <property type="protein sequence ID" value="AFZ34347.1"/>
    <property type="molecule type" value="Genomic_DNA"/>
</dbReference>